<evidence type="ECO:0000313" key="8">
    <source>
        <dbReference type="EMBL" id="KAK8864744.1"/>
    </source>
</evidence>
<dbReference type="Gene3D" id="1.50.40.10">
    <property type="entry name" value="Mitochondrial carrier domain"/>
    <property type="match status" value="1"/>
</dbReference>
<evidence type="ECO:0000256" key="7">
    <source>
        <dbReference type="ARBA" id="ARBA00023136"/>
    </source>
</evidence>
<sequence>MSAAKPSTSSGSEWFINFLMGGVAASISKTVAAPIERVKLLVQIRPNEYRGIVSTFGKVYVRDRSWWARR</sequence>
<comment type="subcellular location">
    <subcellularLocation>
        <location evidence="1">Mitochondrion membrane</location>
        <topology evidence="1">Multi-pass membrane protein</topology>
    </subcellularLocation>
</comment>
<protein>
    <recommendedName>
        <fullName evidence="10">ADP,ATP carrier protein</fullName>
    </recommendedName>
</protein>
<comment type="caution">
    <text evidence="8">The sequence shown here is derived from an EMBL/GenBank/DDBJ whole genome shotgun (WGS) entry which is preliminary data.</text>
</comment>
<dbReference type="InterPro" id="IPR018108">
    <property type="entry name" value="MCP_transmembrane"/>
</dbReference>
<dbReference type="RefSeq" id="XP_066805040.1">
    <property type="nucleotide sequence ID" value="XM_066945117.1"/>
</dbReference>
<proteinExistence type="predicted"/>
<keyword evidence="5" id="KW-1133">Transmembrane helix</keyword>
<dbReference type="PRINTS" id="PR00926">
    <property type="entry name" value="MITOCARRIER"/>
</dbReference>
<keyword evidence="6" id="KW-0496">Mitochondrion</keyword>
<dbReference type="KEGG" id="kne:92179259"/>
<evidence type="ECO:0000256" key="6">
    <source>
        <dbReference type="ARBA" id="ARBA00023128"/>
    </source>
</evidence>
<evidence type="ECO:0000313" key="9">
    <source>
        <dbReference type="Proteomes" id="UP001388673"/>
    </source>
</evidence>
<evidence type="ECO:0000256" key="4">
    <source>
        <dbReference type="ARBA" id="ARBA00022737"/>
    </source>
</evidence>
<keyword evidence="4" id="KW-0677">Repeat</keyword>
<keyword evidence="2" id="KW-0813">Transport</keyword>
<keyword evidence="7" id="KW-0472">Membrane</keyword>
<dbReference type="GO" id="GO:0031966">
    <property type="term" value="C:mitochondrial membrane"/>
    <property type="evidence" value="ECO:0007669"/>
    <property type="project" value="UniProtKB-SubCell"/>
</dbReference>
<gene>
    <name evidence="8" type="ORF">IAR55_002000</name>
</gene>
<evidence type="ECO:0000256" key="3">
    <source>
        <dbReference type="ARBA" id="ARBA00022692"/>
    </source>
</evidence>
<keyword evidence="3" id="KW-0812">Transmembrane</keyword>
<dbReference type="AlphaFoldDB" id="A0AAW0Z3L4"/>
<dbReference type="SUPFAM" id="SSF103506">
    <property type="entry name" value="Mitochondrial carrier"/>
    <property type="match status" value="1"/>
</dbReference>
<dbReference type="EMBL" id="JBCAWK010000003">
    <property type="protein sequence ID" value="KAK8864744.1"/>
    <property type="molecule type" value="Genomic_DNA"/>
</dbReference>
<dbReference type="InterPro" id="IPR002067">
    <property type="entry name" value="MCP"/>
</dbReference>
<reference evidence="8 9" key="1">
    <citation type="journal article" date="2024" name="bioRxiv">
        <title>Comparative genomics of Cryptococcus and Kwoniella reveals pathogenesis evolution and contrasting karyotype dynamics via intercentromeric recombination or chromosome fusion.</title>
        <authorList>
            <person name="Coelho M.A."/>
            <person name="David-Palma M."/>
            <person name="Shea T."/>
            <person name="Bowers K."/>
            <person name="McGinley-Smith S."/>
            <person name="Mohammad A.W."/>
            <person name="Gnirke A."/>
            <person name="Yurkov A.M."/>
            <person name="Nowrousian M."/>
            <person name="Sun S."/>
            <person name="Cuomo C.A."/>
            <person name="Heitman J."/>
        </authorList>
    </citation>
    <scope>NUCLEOTIDE SEQUENCE [LARGE SCALE GENOMIC DNA]</scope>
    <source>
        <strain evidence="8 9">CBS 13917</strain>
    </source>
</reference>
<evidence type="ECO:0000256" key="1">
    <source>
        <dbReference type="ARBA" id="ARBA00004225"/>
    </source>
</evidence>
<dbReference type="GeneID" id="92179259"/>
<organism evidence="8 9">
    <name type="scientific">Kwoniella newhampshirensis</name>
    <dbReference type="NCBI Taxonomy" id="1651941"/>
    <lineage>
        <taxon>Eukaryota</taxon>
        <taxon>Fungi</taxon>
        <taxon>Dikarya</taxon>
        <taxon>Basidiomycota</taxon>
        <taxon>Agaricomycotina</taxon>
        <taxon>Tremellomycetes</taxon>
        <taxon>Tremellales</taxon>
        <taxon>Cryptococcaceae</taxon>
        <taxon>Kwoniella</taxon>
    </lineage>
</organism>
<evidence type="ECO:0008006" key="10">
    <source>
        <dbReference type="Google" id="ProtNLM"/>
    </source>
</evidence>
<name>A0AAW0Z3L4_9TREE</name>
<dbReference type="GO" id="GO:0055085">
    <property type="term" value="P:transmembrane transport"/>
    <property type="evidence" value="ECO:0007669"/>
    <property type="project" value="InterPro"/>
</dbReference>
<dbReference type="Proteomes" id="UP001388673">
    <property type="component" value="Unassembled WGS sequence"/>
</dbReference>
<accession>A0AAW0Z3L4</accession>
<evidence type="ECO:0000256" key="5">
    <source>
        <dbReference type="ARBA" id="ARBA00022989"/>
    </source>
</evidence>
<evidence type="ECO:0000256" key="2">
    <source>
        <dbReference type="ARBA" id="ARBA00022448"/>
    </source>
</evidence>
<keyword evidence="9" id="KW-1185">Reference proteome</keyword>
<dbReference type="Pfam" id="PF00153">
    <property type="entry name" value="Mito_carr"/>
    <property type="match status" value="1"/>
</dbReference>
<dbReference type="InterPro" id="IPR023395">
    <property type="entry name" value="MCP_dom_sf"/>
</dbReference>